<feature type="region of interest" description="Disordered" evidence="1">
    <location>
        <begin position="1"/>
        <end position="27"/>
    </location>
</feature>
<reference evidence="2" key="2">
    <citation type="submission" date="2022-03" db="EMBL/GenBank/DDBJ databases">
        <title>Draft title - Genomic analysis of global carrot germplasm unveils the trajectory of domestication and the origin of high carotenoid orange carrot.</title>
        <authorList>
            <person name="Iorizzo M."/>
            <person name="Ellison S."/>
            <person name="Senalik D."/>
            <person name="Macko-Podgorni A."/>
            <person name="Grzebelus D."/>
            <person name="Bostan H."/>
            <person name="Rolling W."/>
            <person name="Curaba J."/>
            <person name="Simon P."/>
        </authorList>
    </citation>
    <scope>NUCLEOTIDE SEQUENCE</scope>
    <source>
        <tissue evidence="2">Leaf</tissue>
    </source>
</reference>
<dbReference type="AlphaFoldDB" id="A0AAF1B8A7"/>
<evidence type="ECO:0000256" key="1">
    <source>
        <dbReference type="SAM" id="MobiDB-lite"/>
    </source>
</evidence>
<accession>A0AAF1B8A7</accession>
<organism evidence="2 3">
    <name type="scientific">Daucus carota subsp. sativus</name>
    <name type="common">Carrot</name>
    <dbReference type="NCBI Taxonomy" id="79200"/>
    <lineage>
        <taxon>Eukaryota</taxon>
        <taxon>Viridiplantae</taxon>
        <taxon>Streptophyta</taxon>
        <taxon>Embryophyta</taxon>
        <taxon>Tracheophyta</taxon>
        <taxon>Spermatophyta</taxon>
        <taxon>Magnoliopsida</taxon>
        <taxon>eudicotyledons</taxon>
        <taxon>Gunneridae</taxon>
        <taxon>Pentapetalae</taxon>
        <taxon>asterids</taxon>
        <taxon>campanulids</taxon>
        <taxon>Apiales</taxon>
        <taxon>Apiaceae</taxon>
        <taxon>Apioideae</taxon>
        <taxon>Scandiceae</taxon>
        <taxon>Daucinae</taxon>
        <taxon>Daucus</taxon>
        <taxon>Daucus sect. Daucus</taxon>
    </lineage>
</organism>
<sequence>MLGYKPKSVRKRKNSAEKQNVSGNSAKRFTYPLSPLIADKNGLRNISSPTVTPQDNVATLRTPFSNITNIVENNVTSNRRSSLGDGGLRQMTNLTVTPEDTVATVRTPLCNITNIVQNNVRSNRFSSLGGGGGGHRKRTNTIVTPEDNAAAIRTPLSNITNIVQDNVKSKRRSLRGLYDNKFEETARNLFPETSSHNAEKNKYLQDDDIECSVVQDPVLSDDSEDEFSSG</sequence>
<gene>
    <name evidence="2" type="ORF">DCAR_0729365</name>
</gene>
<name>A0AAF1B8A7_DAUCS</name>
<evidence type="ECO:0000313" key="2">
    <source>
        <dbReference type="EMBL" id="WOH09905.1"/>
    </source>
</evidence>
<dbReference type="EMBL" id="CP093349">
    <property type="protein sequence ID" value="WOH09905.1"/>
    <property type="molecule type" value="Genomic_DNA"/>
</dbReference>
<reference evidence="2" key="1">
    <citation type="journal article" date="2016" name="Nat. Genet.">
        <title>A high-quality carrot genome assembly provides new insights into carotenoid accumulation and asterid genome evolution.</title>
        <authorList>
            <person name="Iorizzo M."/>
            <person name="Ellison S."/>
            <person name="Senalik D."/>
            <person name="Zeng P."/>
            <person name="Satapoomin P."/>
            <person name="Huang J."/>
            <person name="Bowman M."/>
            <person name="Iovene M."/>
            <person name="Sanseverino W."/>
            <person name="Cavagnaro P."/>
            <person name="Yildiz M."/>
            <person name="Macko-Podgorni A."/>
            <person name="Moranska E."/>
            <person name="Grzebelus E."/>
            <person name="Grzebelus D."/>
            <person name="Ashrafi H."/>
            <person name="Zheng Z."/>
            <person name="Cheng S."/>
            <person name="Spooner D."/>
            <person name="Van Deynze A."/>
            <person name="Simon P."/>
        </authorList>
    </citation>
    <scope>NUCLEOTIDE SEQUENCE</scope>
    <source>
        <tissue evidence="2">Leaf</tissue>
    </source>
</reference>
<dbReference type="Proteomes" id="UP000077755">
    <property type="component" value="Chromosome 7"/>
</dbReference>
<protein>
    <submittedName>
        <fullName evidence="2">Uncharacterized protein</fullName>
    </submittedName>
</protein>
<proteinExistence type="predicted"/>
<evidence type="ECO:0000313" key="3">
    <source>
        <dbReference type="Proteomes" id="UP000077755"/>
    </source>
</evidence>
<feature type="compositionally biased region" description="Polar residues" evidence="1">
    <location>
        <begin position="17"/>
        <end position="27"/>
    </location>
</feature>
<keyword evidence="3" id="KW-1185">Reference proteome</keyword>